<dbReference type="CDD" id="cd00518">
    <property type="entry name" value="H2MP"/>
    <property type="match status" value="1"/>
</dbReference>
<dbReference type="PANTHER" id="PTHR30302:SF1">
    <property type="entry name" value="HYDROGENASE 2 MATURATION PROTEASE"/>
    <property type="match status" value="1"/>
</dbReference>
<dbReference type="AlphaFoldDB" id="X1J9V1"/>
<proteinExistence type="inferred from homology"/>
<feature type="non-terminal residue" evidence="5">
    <location>
        <position position="108"/>
    </location>
</feature>
<dbReference type="Pfam" id="PF01750">
    <property type="entry name" value="HycI"/>
    <property type="match status" value="1"/>
</dbReference>
<dbReference type="PANTHER" id="PTHR30302">
    <property type="entry name" value="HYDROGENASE 1 MATURATION PROTEASE"/>
    <property type="match status" value="1"/>
</dbReference>
<dbReference type="NCBIfam" id="TIGR00072">
    <property type="entry name" value="hydrog_prot"/>
    <property type="match status" value="1"/>
</dbReference>
<keyword evidence="2" id="KW-0645">Protease</keyword>
<organism evidence="5">
    <name type="scientific">marine sediment metagenome</name>
    <dbReference type="NCBI Taxonomy" id="412755"/>
    <lineage>
        <taxon>unclassified sequences</taxon>
        <taxon>metagenomes</taxon>
        <taxon>ecological metagenomes</taxon>
    </lineage>
</organism>
<dbReference type="GO" id="GO:0008047">
    <property type="term" value="F:enzyme activator activity"/>
    <property type="evidence" value="ECO:0007669"/>
    <property type="project" value="InterPro"/>
</dbReference>
<dbReference type="InterPro" id="IPR023430">
    <property type="entry name" value="Pept_HybD-like_dom_sf"/>
</dbReference>
<reference evidence="5" key="1">
    <citation type="journal article" date="2014" name="Front. Microbiol.">
        <title>High frequency of phylogenetically diverse reductive dehalogenase-homologous genes in deep subseafloor sedimentary metagenomes.</title>
        <authorList>
            <person name="Kawai M."/>
            <person name="Futagami T."/>
            <person name="Toyoda A."/>
            <person name="Takaki Y."/>
            <person name="Nishi S."/>
            <person name="Hori S."/>
            <person name="Arai W."/>
            <person name="Tsubouchi T."/>
            <person name="Morono Y."/>
            <person name="Uchiyama I."/>
            <person name="Ito T."/>
            <person name="Fujiyama A."/>
            <person name="Inagaki F."/>
            <person name="Takami H."/>
        </authorList>
    </citation>
    <scope>NUCLEOTIDE SEQUENCE</scope>
    <source>
        <strain evidence="5">Expedition CK06-06</strain>
    </source>
</reference>
<dbReference type="SUPFAM" id="SSF53163">
    <property type="entry name" value="HybD-like"/>
    <property type="match status" value="1"/>
</dbReference>
<gene>
    <name evidence="5" type="ORF">S06H3_03086</name>
</gene>
<evidence type="ECO:0000256" key="3">
    <source>
        <dbReference type="ARBA" id="ARBA00022750"/>
    </source>
</evidence>
<comment type="similarity">
    <text evidence="1">Belongs to the peptidase A31 family.</text>
</comment>
<comment type="caution">
    <text evidence="5">The sequence shown here is derived from an EMBL/GenBank/DDBJ whole genome shotgun (WGS) entry which is preliminary data.</text>
</comment>
<evidence type="ECO:0000256" key="2">
    <source>
        <dbReference type="ARBA" id="ARBA00022670"/>
    </source>
</evidence>
<sequence length="108" mass="11940">MRTLVLGIGNPILGDDGIGFHIAQELAKEINDENIDVKDTSVNGLNLLELIVGYDKLIVIDAIMTEDEKVGEIYRLKPRNSSETAWSTISLHHLNLATTIQIGKKLFP</sequence>
<dbReference type="EMBL" id="BARV01000967">
    <property type="protein sequence ID" value="GAH90757.1"/>
    <property type="molecule type" value="Genomic_DNA"/>
</dbReference>
<dbReference type="GO" id="GO:0016485">
    <property type="term" value="P:protein processing"/>
    <property type="evidence" value="ECO:0007669"/>
    <property type="project" value="TreeGrafter"/>
</dbReference>
<evidence type="ECO:0000256" key="4">
    <source>
        <dbReference type="ARBA" id="ARBA00022801"/>
    </source>
</evidence>
<dbReference type="Gene3D" id="3.40.50.1450">
    <property type="entry name" value="HybD-like"/>
    <property type="match status" value="1"/>
</dbReference>
<accession>X1J9V1</accession>
<evidence type="ECO:0000313" key="5">
    <source>
        <dbReference type="EMBL" id="GAH90757.1"/>
    </source>
</evidence>
<dbReference type="PRINTS" id="PR00446">
    <property type="entry name" value="HYDRGNUPTAKE"/>
</dbReference>
<name>X1J9V1_9ZZZZ</name>
<keyword evidence="4" id="KW-0378">Hydrolase</keyword>
<dbReference type="InterPro" id="IPR000671">
    <property type="entry name" value="Peptidase_A31"/>
</dbReference>
<protein>
    <recommendedName>
        <fullName evidence="6">Hydrogenase maturation protease</fullName>
    </recommendedName>
</protein>
<evidence type="ECO:0000256" key="1">
    <source>
        <dbReference type="ARBA" id="ARBA00006814"/>
    </source>
</evidence>
<evidence type="ECO:0008006" key="6">
    <source>
        <dbReference type="Google" id="ProtNLM"/>
    </source>
</evidence>
<dbReference type="GO" id="GO:0004190">
    <property type="term" value="F:aspartic-type endopeptidase activity"/>
    <property type="evidence" value="ECO:0007669"/>
    <property type="project" value="UniProtKB-KW"/>
</dbReference>
<keyword evidence="3" id="KW-0064">Aspartyl protease</keyword>